<evidence type="ECO:0000313" key="1">
    <source>
        <dbReference type="EMBL" id="MBB4287670.1"/>
    </source>
</evidence>
<organism evidence="1 2">
    <name type="scientific">Roseospira goensis</name>
    <dbReference type="NCBI Taxonomy" id="391922"/>
    <lineage>
        <taxon>Bacteria</taxon>
        <taxon>Pseudomonadati</taxon>
        <taxon>Pseudomonadota</taxon>
        <taxon>Alphaproteobacteria</taxon>
        <taxon>Rhodospirillales</taxon>
        <taxon>Rhodospirillaceae</taxon>
        <taxon>Roseospira</taxon>
    </lineage>
</organism>
<dbReference type="Proteomes" id="UP000555728">
    <property type="component" value="Unassembled WGS sequence"/>
</dbReference>
<dbReference type="AlphaFoldDB" id="A0A7W6WM30"/>
<proteinExistence type="predicted"/>
<dbReference type="RefSeq" id="WP_184437655.1">
    <property type="nucleotide sequence ID" value="NZ_JACIGI010000046.1"/>
</dbReference>
<protein>
    <submittedName>
        <fullName evidence="1">Uncharacterized protein</fullName>
    </submittedName>
</protein>
<comment type="caution">
    <text evidence="1">The sequence shown here is derived from an EMBL/GenBank/DDBJ whole genome shotgun (WGS) entry which is preliminary data.</text>
</comment>
<sequence>MSLSRLALRIVTVAALRGRTWAGDAVRDSAIPPLDVAARTERLPFLSVYTDDGETVPRHGDLLSGQPGFALIIEMAVTAQMAPDGAWAIPTTDAGMETTLDLLDRQIRRALMDPDDPWAGLWRALVIDIAVVRTQRGASADQGTRFAGRQIELQVRTLAEPRSGVTASGVWADLLARLEADAALAPLAPVLRAEIEGDTPAMPPVLWPWHWQRDAAEALGHEVDDPRTVGSTIETVVTHPAGYPDT</sequence>
<name>A0A7W6WM30_9PROT</name>
<dbReference type="EMBL" id="JACIGI010000046">
    <property type="protein sequence ID" value="MBB4287670.1"/>
    <property type="molecule type" value="Genomic_DNA"/>
</dbReference>
<keyword evidence="2" id="KW-1185">Reference proteome</keyword>
<accession>A0A7W6WM30</accession>
<gene>
    <name evidence="1" type="ORF">GGD88_003425</name>
</gene>
<evidence type="ECO:0000313" key="2">
    <source>
        <dbReference type="Proteomes" id="UP000555728"/>
    </source>
</evidence>
<reference evidence="1 2" key="1">
    <citation type="submission" date="2020-08" db="EMBL/GenBank/DDBJ databases">
        <title>Genome sequencing of Purple Non-Sulfur Bacteria from various extreme environments.</title>
        <authorList>
            <person name="Mayer M."/>
        </authorList>
    </citation>
    <scope>NUCLEOTIDE SEQUENCE [LARGE SCALE GENOMIC DNA]</scope>
    <source>
        <strain evidence="1 2">JA135</strain>
    </source>
</reference>